<geneLocation type="plasmid" evidence="3">
    <name>prgalie4872d</name>
</geneLocation>
<accession>A0A1L5NSN0</accession>
<feature type="region of interest" description="Disordered" evidence="1">
    <location>
        <begin position="1"/>
        <end position="39"/>
    </location>
</feature>
<dbReference type="RefSeq" id="WP_167377966.1">
    <property type="nucleotide sequence ID" value="NZ_CP017105.1"/>
</dbReference>
<dbReference type="AlphaFoldDB" id="A0A1L5NSN0"/>
<name>A0A1L5NSN0_9HYPH</name>
<protein>
    <submittedName>
        <fullName evidence="2">Uncharacterized protein</fullName>
    </submittedName>
</protein>
<keyword evidence="2" id="KW-0614">Plasmid</keyword>
<sequence>MAGTAGDVSGDGRAETAEAGAWHISTMPTGLRPPPDERDCQDEREAILSYEGENGLRPVFTTAKWNLNVPKLFGLKPYQMKLHSKSEIVWLTLILPQHGELLISDRTHSMLPFRQ</sequence>
<evidence type="ECO:0000256" key="1">
    <source>
        <dbReference type="SAM" id="MobiDB-lite"/>
    </source>
</evidence>
<evidence type="ECO:0000313" key="2">
    <source>
        <dbReference type="EMBL" id="APO70897.1"/>
    </source>
</evidence>
<proteinExistence type="predicted"/>
<dbReference type="Proteomes" id="UP000184749">
    <property type="component" value="Plasmid pRgalIE4872d"/>
</dbReference>
<organism evidence="2 3">
    <name type="scientific">Rhizobium gallicum</name>
    <dbReference type="NCBI Taxonomy" id="56730"/>
    <lineage>
        <taxon>Bacteria</taxon>
        <taxon>Pseudomonadati</taxon>
        <taxon>Pseudomonadota</taxon>
        <taxon>Alphaproteobacteria</taxon>
        <taxon>Hyphomicrobiales</taxon>
        <taxon>Rhizobiaceae</taxon>
        <taxon>Rhizobium/Agrobacterium group</taxon>
        <taxon>Rhizobium</taxon>
    </lineage>
</organism>
<dbReference type="EMBL" id="CP017105">
    <property type="protein sequence ID" value="APO70897.1"/>
    <property type="molecule type" value="Genomic_DNA"/>
</dbReference>
<evidence type="ECO:0000313" key="3">
    <source>
        <dbReference type="Proteomes" id="UP000184749"/>
    </source>
</evidence>
<reference evidence="2 3" key="1">
    <citation type="submission" date="2016-09" db="EMBL/GenBank/DDBJ databases">
        <title>The complete genome sequences of Rhizobium gallicum, symbiovars gallicum and phaseoli, symbionts associated to common bean (Phaseolus vulgaris).</title>
        <authorList>
            <person name="Bustos P."/>
            <person name="Santamaria R.I."/>
            <person name="Perez-Carrascal O.M."/>
            <person name="Juarez S."/>
            <person name="Lozano L."/>
            <person name="Martinez-Flores I."/>
            <person name="Martinez-Romero E."/>
            <person name="Cevallos M."/>
            <person name="Romero D."/>
            <person name="Davila G."/>
            <person name="Gonzalez V."/>
        </authorList>
    </citation>
    <scope>NUCLEOTIDE SEQUENCE [LARGE SCALE GENOMIC DNA]</scope>
    <source>
        <strain evidence="2 3">IE4872</strain>
        <plasmid evidence="3">prgalie4872d</plasmid>
    </source>
</reference>
<gene>
    <name evidence="2" type="ORF">IE4872_PD00363</name>
</gene>